<dbReference type="InterPro" id="IPR009492">
    <property type="entry name" value="TniQ"/>
</dbReference>
<gene>
    <name evidence="2" type="ORF">WAX74_17505</name>
</gene>
<evidence type="ECO:0000259" key="1">
    <source>
        <dbReference type="Pfam" id="PF06527"/>
    </source>
</evidence>
<keyword evidence="3" id="KW-1185">Reference proteome</keyword>
<sequence length="618" mass="72165">MRPLLNRLPIMETETLSSYLFRIYKKNYHDNPYGITDQPITKHELNANQIKEESCLELSILTGKEFLFQHSYLTLNVSKDKENVFFLKTRTKCCPICLDEQIHQSFTWGINLMNVCTKHQVFLLNECTSCKKIITINSIFKNECSGCDQILSEMVTESVTDHYILKSQKELAELLLGNKGRYLGLFEIEDLLIVLSAFAQLFHGFHSFTQKNAALYKIEYTNKIPIKEKGLVNLLADLYWMFQDFDNRFHVVLQSIYQPNLNRSNRRRKQNFESMIASSESMDFIFQAYQNFRLENYIRFMNVPKNITSFDKQASEYIDKNYLTKEQIKEKFPIVDSELDYLLKTSFFTECCLTNGRATYYLKDKTEKSLLAFLEVKRDRVTGLEAANLLGIHVRSVVELIKSEVLSYSPYMENDKSISKKQMQRLLDSLKPQKIKAAEDKITLARCFEKYSKSGISLSHIISFIKNNGLQAYTQKDPYKLSDLLFEPLDLAKIITEERIRLKGYNLSQVAHELGCNERIVLKYVKAGLLGDPVVEKLNNKAFAYRFDKECIELFKMTFCSIKQIKHEYKVSETLVRNAIYRGAIKNHLDGICRKTLISKWEFEKFRSKKKTSKTLNF</sequence>
<accession>A0ABU8F8T8</accession>
<comment type="caution">
    <text evidence="2">The sequence shown here is derived from an EMBL/GenBank/DDBJ whole genome shotgun (WGS) entry which is preliminary data.</text>
</comment>
<dbReference type="EMBL" id="JBAWSY010000019">
    <property type="protein sequence ID" value="MEI4771426.1"/>
    <property type="molecule type" value="Genomic_DNA"/>
</dbReference>
<organism evidence="2 3">
    <name type="scientific">Psychrobacillus mangrovi</name>
    <dbReference type="NCBI Taxonomy" id="3117745"/>
    <lineage>
        <taxon>Bacteria</taxon>
        <taxon>Bacillati</taxon>
        <taxon>Bacillota</taxon>
        <taxon>Bacilli</taxon>
        <taxon>Bacillales</taxon>
        <taxon>Bacillaceae</taxon>
        <taxon>Psychrobacillus</taxon>
    </lineage>
</organism>
<protein>
    <submittedName>
        <fullName evidence="2">TniQ family protein</fullName>
    </submittedName>
</protein>
<name>A0ABU8F8T8_9BACI</name>
<dbReference type="Proteomes" id="UP001364890">
    <property type="component" value="Unassembled WGS sequence"/>
</dbReference>
<feature type="domain" description="TniQ" evidence="1">
    <location>
        <begin position="8"/>
        <end position="123"/>
    </location>
</feature>
<reference evidence="2 3" key="1">
    <citation type="submission" date="2024-01" db="EMBL/GenBank/DDBJ databases">
        <title>Seven novel Bacillus-like species.</title>
        <authorList>
            <person name="Liu G."/>
        </authorList>
    </citation>
    <scope>NUCLEOTIDE SEQUENCE [LARGE SCALE GENOMIC DNA]</scope>
    <source>
        <strain evidence="2 3">FJAT-51614</strain>
    </source>
</reference>
<evidence type="ECO:0000313" key="2">
    <source>
        <dbReference type="EMBL" id="MEI4771426.1"/>
    </source>
</evidence>
<evidence type="ECO:0000313" key="3">
    <source>
        <dbReference type="Proteomes" id="UP001364890"/>
    </source>
</evidence>
<dbReference type="RefSeq" id="WP_336498972.1">
    <property type="nucleotide sequence ID" value="NZ_JBAWSY010000019.1"/>
</dbReference>
<dbReference type="Pfam" id="PF06527">
    <property type="entry name" value="TniQ"/>
    <property type="match status" value="1"/>
</dbReference>
<proteinExistence type="predicted"/>